<dbReference type="Proteomes" id="UP000176897">
    <property type="component" value="Unassembled WGS sequence"/>
</dbReference>
<dbReference type="EMBL" id="MGEJ01000009">
    <property type="protein sequence ID" value="OGL81231.1"/>
    <property type="molecule type" value="Genomic_DNA"/>
</dbReference>
<organism evidence="1 2">
    <name type="scientific">Candidatus Uhrbacteria bacterium RIFCSPLOWO2_01_FULL_47_24</name>
    <dbReference type="NCBI Taxonomy" id="1802401"/>
    <lineage>
        <taxon>Bacteria</taxon>
        <taxon>Candidatus Uhriibacteriota</taxon>
    </lineage>
</organism>
<reference evidence="1 2" key="1">
    <citation type="journal article" date="2016" name="Nat. Commun.">
        <title>Thousands of microbial genomes shed light on interconnected biogeochemical processes in an aquifer system.</title>
        <authorList>
            <person name="Anantharaman K."/>
            <person name="Brown C.T."/>
            <person name="Hug L.A."/>
            <person name="Sharon I."/>
            <person name="Castelle C.J."/>
            <person name="Probst A.J."/>
            <person name="Thomas B.C."/>
            <person name="Singh A."/>
            <person name="Wilkins M.J."/>
            <person name="Karaoz U."/>
            <person name="Brodie E.L."/>
            <person name="Williams K.H."/>
            <person name="Hubbard S.S."/>
            <person name="Banfield J.F."/>
        </authorList>
    </citation>
    <scope>NUCLEOTIDE SEQUENCE [LARGE SCALE GENOMIC DNA]</scope>
</reference>
<accession>A0A1F7USG3</accession>
<evidence type="ECO:0000313" key="2">
    <source>
        <dbReference type="Proteomes" id="UP000176897"/>
    </source>
</evidence>
<sequence length="232" mass="25024">MLLAVLITSTVLSAASALATIIISEIRQTRQTAGAIQARASAEQKTERVLYLLRKTELPLDQIAGATGAAVSSSQDPQYFSIQENDFVSLPISVDGEVSDIAPRITTITTWKPAEACASASASWIEVTPISWNGAEFISQRYPYSHSDFTSEGQLRIAFPAGGTPVEMRIRALYCDIDNLAVEDIPGRVRIVASGQSGDVSQSLQTLMVRRPPASGLFDFVIFSESEIKKGL</sequence>
<dbReference type="AlphaFoldDB" id="A0A1F7USG3"/>
<proteinExistence type="predicted"/>
<comment type="caution">
    <text evidence="1">The sequence shown here is derived from an EMBL/GenBank/DDBJ whole genome shotgun (WGS) entry which is preliminary data.</text>
</comment>
<protein>
    <submittedName>
        <fullName evidence="1">Uncharacterized protein</fullName>
    </submittedName>
</protein>
<evidence type="ECO:0000313" key="1">
    <source>
        <dbReference type="EMBL" id="OGL81231.1"/>
    </source>
</evidence>
<gene>
    <name evidence="1" type="ORF">A3B21_02990</name>
</gene>
<dbReference type="STRING" id="1802401.A3B21_02990"/>
<name>A0A1F7USG3_9BACT</name>